<dbReference type="InterPro" id="IPR016195">
    <property type="entry name" value="Pol/histidinol_Pase-like"/>
</dbReference>
<dbReference type="Gene3D" id="1.10.150.20">
    <property type="entry name" value="5' to 3' exonuclease, C-terminal subdomain"/>
    <property type="match status" value="1"/>
</dbReference>
<proteinExistence type="predicted"/>
<dbReference type="CDD" id="cd19067">
    <property type="entry name" value="PfuEndoQ-like"/>
    <property type="match status" value="1"/>
</dbReference>
<reference evidence="2" key="1">
    <citation type="journal article" date="2019" name="Microbiology">
        <title>Complete Genome Sequence of an Uncultured Bacterium of the Candidate Phylum Bipolaricaulota.</title>
        <authorList>
            <person name="Kadnikov V.V."/>
            <person name="Mardanov A.V."/>
            <person name="Beletsky A.V."/>
            <person name="Frank Y.A."/>
            <person name="Karnachuk O.V."/>
            <person name="Ravin N.V."/>
        </authorList>
    </citation>
    <scope>NUCLEOTIDE SEQUENCE [LARGE SCALE GENOMIC DNA]</scope>
</reference>
<name>A0A6I6DCE2_9FIRM</name>
<evidence type="ECO:0000313" key="1">
    <source>
        <dbReference type="EMBL" id="QGT98985.1"/>
    </source>
</evidence>
<dbReference type="RefSeq" id="WP_156202924.1">
    <property type="nucleotide sequence ID" value="NZ_CP046457.1"/>
</dbReference>
<evidence type="ECO:0000313" key="2">
    <source>
        <dbReference type="Proteomes" id="UP000426444"/>
    </source>
</evidence>
<dbReference type="SUPFAM" id="SSF47781">
    <property type="entry name" value="RuvA domain 2-like"/>
    <property type="match status" value="1"/>
</dbReference>
<dbReference type="OrthoDB" id="9810135at2"/>
<dbReference type="KEGG" id="salq:SYNTR_0392"/>
<keyword evidence="1" id="KW-0255">Endonuclease</keyword>
<dbReference type="InterPro" id="IPR010994">
    <property type="entry name" value="RuvA_2-like"/>
</dbReference>
<accession>A0A6I6DCE2</accession>
<keyword evidence="1" id="KW-0540">Nuclease</keyword>
<dbReference type="EMBL" id="CP046457">
    <property type="protein sequence ID" value="QGT98985.1"/>
    <property type="molecule type" value="Genomic_DNA"/>
</dbReference>
<keyword evidence="2" id="KW-1185">Reference proteome</keyword>
<dbReference type="AlphaFoldDB" id="A0A6I6DCE2"/>
<dbReference type="PANTHER" id="PTHR40084:SF1">
    <property type="entry name" value="PHOSPHOTRANSFERASE"/>
    <property type="match status" value="1"/>
</dbReference>
<keyword evidence="1" id="KW-0378">Hydrolase</keyword>
<gene>
    <name evidence="1" type="ORF">SYNTR_0392</name>
</gene>
<dbReference type="GO" id="GO:0004519">
    <property type="term" value="F:endonuclease activity"/>
    <property type="evidence" value="ECO:0007669"/>
    <property type="project" value="UniProtKB-KW"/>
</dbReference>
<dbReference type="Gene3D" id="3.20.20.140">
    <property type="entry name" value="Metal-dependent hydrolases"/>
    <property type="match status" value="1"/>
</dbReference>
<organism evidence="1 2">
    <name type="scientific">Candidatus Syntrophocurvum alkaliphilum</name>
    <dbReference type="NCBI Taxonomy" id="2293317"/>
    <lineage>
        <taxon>Bacteria</taxon>
        <taxon>Bacillati</taxon>
        <taxon>Bacillota</taxon>
        <taxon>Clostridia</taxon>
        <taxon>Eubacteriales</taxon>
        <taxon>Syntrophomonadaceae</taxon>
        <taxon>Candidatus Syntrophocurvum</taxon>
    </lineage>
</organism>
<dbReference type="Proteomes" id="UP000426444">
    <property type="component" value="Chromosome"/>
</dbReference>
<protein>
    <submittedName>
        <fullName evidence="1">Endonuclease</fullName>
    </submittedName>
</protein>
<sequence>MRNVYADLHIHIGRSKGRPVKITASRNLEVKPLIYNDAPRKGLDMIGVVDAGSPLVSQEIQEMINSGELNEHPQGGLRAKNGVLLILGCEIETKEGVHLISYLPFFKNLIEWQKYMQTRVRNLTLSTQKANITFKELINLAFICDGFVCPAHAFTPHKGVYGFYTENLTKELGKDISQIKALELGLSADTNMADLITETRNFTFLSNSDAHSSINVGREYNLLRIRDMNFNELRLCLENIDGRKIIANYGIDPQMGKYNRSYCSSCEKITEDDAPVIVCSSCGSRDIIMGVYDRIVQIKDRDELVHPIGRPPYLYRVPLKDIPGVGAKMYDKLIKFFFNEIEVLEKATIEDIEKIAGDNIAQIISKMRINRLDITPGGGGKYGKVKKNNY</sequence>
<dbReference type="SUPFAM" id="SSF89550">
    <property type="entry name" value="PHP domain-like"/>
    <property type="match status" value="1"/>
</dbReference>
<dbReference type="PANTHER" id="PTHR40084">
    <property type="entry name" value="PHOSPHOHYDROLASE, PHP FAMILY"/>
    <property type="match status" value="1"/>
</dbReference>